<accession>A0A857FQI6</accession>
<reference evidence="2 3" key="1">
    <citation type="journal article" date="2020" name="Carbohydr. Polym.">
        <title>Characterization and optimization of production of bacterial cellulose from strain CGMCC 17276 based on whole-genome analysis.</title>
        <authorList>
            <person name="Lu T."/>
            <person name="Gao H."/>
            <person name="Liao B."/>
            <person name="Wu J."/>
            <person name="Zhang W."/>
            <person name="Huang J."/>
            <person name="Liu M."/>
            <person name="Huang J."/>
            <person name="Chang Z."/>
            <person name="Jin M."/>
            <person name="Yi Z."/>
            <person name="Jiang D."/>
        </authorList>
    </citation>
    <scope>NUCLEOTIDE SEQUENCE [LARGE SCALE GENOMIC DNA]</scope>
    <source>
        <strain evidence="2 3">CGMCC 17276</strain>
    </source>
</reference>
<protein>
    <submittedName>
        <fullName evidence="2">Uncharacterized protein</fullName>
    </submittedName>
</protein>
<gene>
    <name evidence="2" type="ORF">FMA36_13785</name>
</gene>
<proteinExistence type="predicted"/>
<evidence type="ECO:0000256" key="1">
    <source>
        <dbReference type="SAM" id="MobiDB-lite"/>
    </source>
</evidence>
<dbReference type="AlphaFoldDB" id="A0A857FQI6"/>
<evidence type="ECO:0000313" key="2">
    <source>
        <dbReference type="EMBL" id="QHC36426.1"/>
    </source>
</evidence>
<feature type="region of interest" description="Disordered" evidence="1">
    <location>
        <begin position="62"/>
        <end position="84"/>
    </location>
</feature>
<evidence type="ECO:0000313" key="3">
    <source>
        <dbReference type="Proteomes" id="UP000464674"/>
    </source>
</evidence>
<sequence length="84" mass="8523">MLTGSTLLRRIPWLFGLACSKPGLRGTTCLSTTGGMDTMRPRSVTAMGTGLGLDDAGAGMTRPSALPRCVTPTKAAGAGRALDA</sequence>
<dbReference type="RefSeq" id="WP_159262897.1">
    <property type="nucleotide sequence ID" value="NZ_CP041348.1"/>
</dbReference>
<dbReference type="Proteomes" id="UP000464674">
    <property type="component" value="Chromosome"/>
</dbReference>
<name>A0A857FQI6_KOMXY</name>
<feature type="region of interest" description="Disordered" evidence="1">
    <location>
        <begin position="31"/>
        <end position="50"/>
    </location>
</feature>
<organism evidence="2 3">
    <name type="scientific">Komagataeibacter xylinus</name>
    <name type="common">Gluconacetobacter xylinus</name>
    <dbReference type="NCBI Taxonomy" id="28448"/>
    <lineage>
        <taxon>Bacteria</taxon>
        <taxon>Pseudomonadati</taxon>
        <taxon>Pseudomonadota</taxon>
        <taxon>Alphaproteobacteria</taxon>
        <taxon>Acetobacterales</taxon>
        <taxon>Acetobacteraceae</taxon>
        <taxon>Komagataeibacter</taxon>
    </lineage>
</organism>
<dbReference type="EMBL" id="CP041348">
    <property type="protein sequence ID" value="QHC36426.1"/>
    <property type="molecule type" value="Genomic_DNA"/>
</dbReference>